<dbReference type="PANTHER" id="PTHR43673:SF2">
    <property type="entry name" value="NITROREDUCTASE"/>
    <property type="match status" value="1"/>
</dbReference>
<dbReference type="EMBL" id="JBHSPW010000004">
    <property type="protein sequence ID" value="MFC5893273.1"/>
    <property type="molecule type" value="Genomic_DNA"/>
</dbReference>
<dbReference type="CDD" id="cd02062">
    <property type="entry name" value="Nitro_FMN_reductase"/>
    <property type="match status" value="1"/>
</dbReference>
<organism evidence="7 8">
    <name type="scientific">Streptomyces ramulosus</name>
    <dbReference type="NCBI Taxonomy" id="47762"/>
    <lineage>
        <taxon>Bacteria</taxon>
        <taxon>Bacillati</taxon>
        <taxon>Actinomycetota</taxon>
        <taxon>Actinomycetes</taxon>
        <taxon>Kitasatosporales</taxon>
        <taxon>Streptomycetaceae</taxon>
        <taxon>Streptomyces</taxon>
    </lineage>
</organism>
<evidence type="ECO:0000256" key="5">
    <source>
        <dbReference type="ARBA" id="ARBA00023002"/>
    </source>
</evidence>
<dbReference type="InterPro" id="IPR000415">
    <property type="entry name" value="Nitroreductase-like"/>
</dbReference>
<keyword evidence="3" id="KW-0285">Flavoprotein</keyword>
<evidence type="ECO:0000313" key="7">
    <source>
        <dbReference type="EMBL" id="MFC5893273.1"/>
    </source>
</evidence>
<comment type="caution">
    <text evidence="7">The sequence shown here is derived from an EMBL/GenBank/DDBJ whole genome shotgun (WGS) entry which is preliminary data.</text>
</comment>
<evidence type="ECO:0000256" key="2">
    <source>
        <dbReference type="ARBA" id="ARBA00007118"/>
    </source>
</evidence>
<protein>
    <submittedName>
        <fullName evidence="7">Nitroreductase family protein</fullName>
    </submittedName>
</protein>
<evidence type="ECO:0000313" key="8">
    <source>
        <dbReference type="Proteomes" id="UP001596241"/>
    </source>
</evidence>
<evidence type="ECO:0000256" key="4">
    <source>
        <dbReference type="ARBA" id="ARBA00022643"/>
    </source>
</evidence>
<dbReference type="InterPro" id="IPR029479">
    <property type="entry name" value="Nitroreductase"/>
</dbReference>
<dbReference type="Gene3D" id="3.40.109.10">
    <property type="entry name" value="NADH Oxidase"/>
    <property type="match status" value="1"/>
</dbReference>
<comment type="cofactor">
    <cofactor evidence="1">
        <name>FMN</name>
        <dbReference type="ChEBI" id="CHEBI:58210"/>
    </cofactor>
</comment>
<keyword evidence="8" id="KW-1185">Reference proteome</keyword>
<reference evidence="8" key="1">
    <citation type="journal article" date="2019" name="Int. J. Syst. Evol. Microbiol.">
        <title>The Global Catalogue of Microorganisms (GCM) 10K type strain sequencing project: providing services to taxonomists for standard genome sequencing and annotation.</title>
        <authorList>
            <consortium name="The Broad Institute Genomics Platform"/>
            <consortium name="The Broad Institute Genome Sequencing Center for Infectious Disease"/>
            <person name="Wu L."/>
            <person name="Ma J."/>
        </authorList>
    </citation>
    <scope>NUCLEOTIDE SEQUENCE [LARGE SCALE GENOMIC DNA]</scope>
    <source>
        <strain evidence="8">CGMCC 1.15809</strain>
    </source>
</reference>
<gene>
    <name evidence="7" type="ORF">ACFP3M_10660</name>
</gene>
<comment type="similarity">
    <text evidence="2">Belongs to the nitroreductase family.</text>
</comment>
<dbReference type="Proteomes" id="UP001596241">
    <property type="component" value="Unassembled WGS sequence"/>
</dbReference>
<proteinExistence type="inferred from homology"/>
<keyword evidence="4" id="KW-0288">FMN</keyword>
<evidence type="ECO:0000256" key="1">
    <source>
        <dbReference type="ARBA" id="ARBA00001917"/>
    </source>
</evidence>
<evidence type="ECO:0000256" key="3">
    <source>
        <dbReference type="ARBA" id="ARBA00022630"/>
    </source>
</evidence>
<dbReference type="Pfam" id="PF00881">
    <property type="entry name" value="Nitroreductase"/>
    <property type="match status" value="2"/>
</dbReference>
<sequence>MPEPLQVIDGAFSGTDGKATRRAADEALRVLMTRHVVREYTDEPVTDAELDVLMQAMLAAPTASNRQAWAFVAVRERRMRRLLRAFAPGIIGLPSLIVAACFDRSRAARPEESERGGWDEGLLCVAMAVQNLLLASHALGLGGCPVASVRKDPVGALLGLPPHLEPVLVVPIGHPARPLEPSRRRDASEVIRHDVWSR</sequence>
<dbReference type="SUPFAM" id="SSF55469">
    <property type="entry name" value="FMN-dependent nitroreductase-like"/>
    <property type="match status" value="1"/>
</dbReference>
<accession>A0ABW1FK81</accession>
<name>A0ABW1FK81_9ACTN</name>
<dbReference type="PANTHER" id="PTHR43673">
    <property type="entry name" value="NAD(P)H NITROREDUCTASE YDGI-RELATED"/>
    <property type="match status" value="1"/>
</dbReference>
<keyword evidence="5" id="KW-0560">Oxidoreductase</keyword>
<dbReference type="RefSeq" id="WP_345079170.1">
    <property type="nucleotide sequence ID" value="NZ_BAAAWG010000004.1"/>
</dbReference>
<feature type="domain" description="Nitroreductase" evidence="6">
    <location>
        <begin position="91"/>
        <end position="174"/>
    </location>
</feature>
<evidence type="ECO:0000259" key="6">
    <source>
        <dbReference type="Pfam" id="PF00881"/>
    </source>
</evidence>
<feature type="domain" description="Nitroreductase" evidence="6">
    <location>
        <begin position="32"/>
        <end position="87"/>
    </location>
</feature>